<feature type="non-terminal residue" evidence="1">
    <location>
        <position position="1"/>
    </location>
</feature>
<proteinExistence type="predicted"/>
<sequence length="67" mass="7760">ALQELSRHRIASLSVKSSRYTLRELKEVESFLPLNETNLERAKEFLVFVDNEKVNAMSVLALENLRI</sequence>
<organism evidence="1 2">
    <name type="scientific">Helicobacter pylori</name>
    <name type="common">Campylobacter pylori</name>
    <dbReference type="NCBI Taxonomy" id="210"/>
    <lineage>
        <taxon>Bacteria</taxon>
        <taxon>Pseudomonadati</taxon>
        <taxon>Campylobacterota</taxon>
        <taxon>Epsilonproteobacteria</taxon>
        <taxon>Campylobacterales</taxon>
        <taxon>Helicobacteraceae</taxon>
        <taxon>Helicobacter</taxon>
    </lineage>
</organism>
<dbReference type="GO" id="GO:0006231">
    <property type="term" value="P:dTMP biosynthetic process"/>
    <property type="evidence" value="ECO:0007669"/>
    <property type="project" value="InterPro"/>
</dbReference>
<dbReference type="GO" id="GO:0050797">
    <property type="term" value="F:thymidylate synthase (FAD) activity"/>
    <property type="evidence" value="ECO:0007669"/>
    <property type="project" value="InterPro"/>
</dbReference>
<dbReference type="Gene3D" id="3.30.1360.170">
    <property type="match status" value="1"/>
</dbReference>
<comment type="caution">
    <text evidence="1">The sequence shown here is derived from an EMBL/GenBank/DDBJ whole genome shotgun (WGS) entry which is preliminary data.</text>
</comment>
<dbReference type="InterPro" id="IPR036098">
    <property type="entry name" value="Thymidylate_synthase_ThyX_sf"/>
</dbReference>
<protein>
    <submittedName>
        <fullName evidence="1">Thymidylate synthase (FAD)</fullName>
    </submittedName>
</protein>
<feature type="non-terminal residue" evidence="1">
    <location>
        <position position="67"/>
    </location>
</feature>
<accession>A0A438VDF5</accession>
<dbReference type="SUPFAM" id="SSF69796">
    <property type="entry name" value="Thymidylate synthase-complementing protein Thy1"/>
    <property type="match status" value="1"/>
</dbReference>
<gene>
    <name evidence="1" type="ORF">EC518_16360</name>
</gene>
<dbReference type="AlphaFoldDB" id="A0A438VDF5"/>
<reference evidence="1 2" key="1">
    <citation type="submission" date="2018-11" db="EMBL/GenBank/DDBJ databases">
        <title>Genetic determinants and prediction of antibiotic resistance phenotypes in Helicobacter pylori.</title>
        <authorList>
            <person name="Wagner K."/>
        </authorList>
    </citation>
    <scope>NUCLEOTIDE SEQUENCE [LARGE SCALE GENOMIC DNA]</scope>
    <source>
        <strain evidence="1 2">ZH70</strain>
    </source>
</reference>
<name>A0A438VDF5_HELPX</name>
<evidence type="ECO:0000313" key="1">
    <source>
        <dbReference type="EMBL" id="RVZ08619.1"/>
    </source>
</evidence>
<dbReference type="Proteomes" id="UP000289022">
    <property type="component" value="Unassembled WGS sequence"/>
</dbReference>
<evidence type="ECO:0000313" key="2">
    <source>
        <dbReference type="Proteomes" id="UP000289022"/>
    </source>
</evidence>
<dbReference type="GO" id="GO:0050660">
    <property type="term" value="F:flavin adenine dinucleotide binding"/>
    <property type="evidence" value="ECO:0007669"/>
    <property type="project" value="InterPro"/>
</dbReference>
<dbReference type="EMBL" id="RJGP01001875">
    <property type="protein sequence ID" value="RVZ08619.1"/>
    <property type="molecule type" value="Genomic_DNA"/>
</dbReference>